<evidence type="ECO:0000313" key="2">
    <source>
        <dbReference type="Proteomes" id="UP000539642"/>
    </source>
</evidence>
<keyword evidence="2" id="KW-1185">Reference proteome</keyword>
<dbReference type="GO" id="GO:0016740">
    <property type="term" value="F:transferase activity"/>
    <property type="evidence" value="ECO:0007669"/>
    <property type="project" value="UniProtKB-KW"/>
</dbReference>
<dbReference type="SUPFAM" id="SSF64307">
    <property type="entry name" value="SirA-like"/>
    <property type="match status" value="1"/>
</dbReference>
<protein>
    <submittedName>
        <fullName evidence="1">TusA-related sulfurtransferase</fullName>
    </submittedName>
</protein>
<dbReference type="InterPro" id="IPR036868">
    <property type="entry name" value="TusA-like_sf"/>
</dbReference>
<accession>A0A840US82</accession>
<comment type="caution">
    <text evidence="1">The sequence shown here is derived from an EMBL/GenBank/DDBJ whole genome shotgun (WGS) entry which is preliminary data.</text>
</comment>
<reference evidence="1 2" key="1">
    <citation type="submission" date="2020-08" db="EMBL/GenBank/DDBJ databases">
        <title>Genomic Encyclopedia of Type Strains, Phase IV (KMG-IV): sequencing the most valuable type-strain genomes for metagenomic binning, comparative biology and taxonomic classification.</title>
        <authorList>
            <person name="Goeker M."/>
        </authorList>
    </citation>
    <scope>NUCLEOTIDE SEQUENCE [LARGE SCALE GENOMIC DNA]</scope>
    <source>
        <strain evidence="1 2">DSM 28570</strain>
    </source>
</reference>
<proteinExistence type="predicted"/>
<organism evidence="1 2">
    <name type="scientific">Desulfoprunum benzoelyticum</name>
    <dbReference type="NCBI Taxonomy" id="1506996"/>
    <lineage>
        <taxon>Bacteria</taxon>
        <taxon>Pseudomonadati</taxon>
        <taxon>Thermodesulfobacteriota</taxon>
        <taxon>Desulfobulbia</taxon>
        <taxon>Desulfobulbales</taxon>
        <taxon>Desulfobulbaceae</taxon>
        <taxon>Desulfoprunum</taxon>
    </lineage>
</organism>
<dbReference type="RefSeq" id="WP_183349405.1">
    <property type="nucleotide sequence ID" value="NZ_JACHEO010000005.1"/>
</dbReference>
<dbReference type="Gene3D" id="3.30.110.40">
    <property type="entry name" value="TusA-like domain"/>
    <property type="match status" value="1"/>
</dbReference>
<dbReference type="Proteomes" id="UP000539642">
    <property type="component" value="Unassembled WGS sequence"/>
</dbReference>
<sequence>MEECAEVAGNDDIILDFRNTFSSISLLKMTEAFSRMQPSQIMEIRGSDPDIKQDLLKVLPEASYEVLMDGRSYTGPDFFRVRIRKCRP</sequence>
<dbReference type="EMBL" id="JACHEO010000005">
    <property type="protein sequence ID" value="MBB5347543.1"/>
    <property type="molecule type" value="Genomic_DNA"/>
</dbReference>
<dbReference type="AlphaFoldDB" id="A0A840US82"/>
<keyword evidence="1" id="KW-0808">Transferase</keyword>
<evidence type="ECO:0000313" key="1">
    <source>
        <dbReference type="EMBL" id="MBB5347543.1"/>
    </source>
</evidence>
<name>A0A840US82_9BACT</name>
<gene>
    <name evidence="1" type="ORF">HNQ81_001264</name>
</gene>